<dbReference type="InterPro" id="IPR015943">
    <property type="entry name" value="WD40/YVTN_repeat-like_dom_sf"/>
</dbReference>
<organism evidence="4">
    <name type="scientific">Onchocerca flexuosa</name>
    <dbReference type="NCBI Taxonomy" id="387005"/>
    <lineage>
        <taxon>Eukaryota</taxon>
        <taxon>Metazoa</taxon>
        <taxon>Ecdysozoa</taxon>
        <taxon>Nematoda</taxon>
        <taxon>Chromadorea</taxon>
        <taxon>Rhabditida</taxon>
        <taxon>Spirurina</taxon>
        <taxon>Spiruromorpha</taxon>
        <taxon>Filarioidea</taxon>
        <taxon>Onchocercidae</taxon>
        <taxon>Onchocerca</taxon>
    </lineage>
</organism>
<reference evidence="2 3" key="2">
    <citation type="submission" date="2018-11" db="EMBL/GenBank/DDBJ databases">
        <authorList>
            <consortium name="Pathogen Informatics"/>
        </authorList>
    </citation>
    <scope>NUCLEOTIDE SEQUENCE [LARGE SCALE GENOMIC DNA]</scope>
</reference>
<dbReference type="InterPro" id="IPR036322">
    <property type="entry name" value="WD40_repeat_dom_sf"/>
</dbReference>
<accession>A0A183HMV1</accession>
<evidence type="ECO:0000313" key="2">
    <source>
        <dbReference type="EMBL" id="VDO57526.1"/>
    </source>
</evidence>
<protein>
    <submittedName>
        <fullName evidence="4">ANAPC4_WD40 domain-containing protein</fullName>
    </submittedName>
</protein>
<dbReference type="AlphaFoldDB" id="A0A183HMV1"/>
<dbReference type="InterPro" id="IPR001680">
    <property type="entry name" value="WD40_rpt"/>
</dbReference>
<dbReference type="SMART" id="SM00320">
    <property type="entry name" value="WD40"/>
    <property type="match status" value="2"/>
</dbReference>
<proteinExistence type="predicted"/>
<name>A0A183HMV1_9BILA</name>
<dbReference type="SUPFAM" id="SSF50978">
    <property type="entry name" value="WD40 repeat-like"/>
    <property type="match status" value="1"/>
</dbReference>
<dbReference type="Gene3D" id="2.130.10.10">
    <property type="entry name" value="YVTN repeat-like/Quinoprotein amine dehydrogenase"/>
    <property type="match status" value="1"/>
</dbReference>
<dbReference type="Proteomes" id="UP000267606">
    <property type="component" value="Unassembled WGS sequence"/>
</dbReference>
<dbReference type="STRING" id="387005.A0A183HMV1"/>
<dbReference type="EMBL" id="UZAJ01010277">
    <property type="protein sequence ID" value="VDO57526.1"/>
    <property type="molecule type" value="Genomic_DNA"/>
</dbReference>
<evidence type="ECO:0000313" key="4">
    <source>
        <dbReference type="WBParaSite" id="OFLC_0000881201-mRNA-1"/>
    </source>
</evidence>
<evidence type="ECO:0000259" key="1">
    <source>
        <dbReference type="Pfam" id="PF12894"/>
    </source>
</evidence>
<dbReference type="WBParaSite" id="OFLC_0000881201-mRNA-1">
    <property type="protein sequence ID" value="OFLC_0000881201-mRNA-1"/>
    <property type="gene ID" value="OFLC_0000881201"/>
</dbReference>
<dbReference type="Pfam" id="PF12894">
    <property type="entry name" value="ANAPC4_WD40"/>
    <property type="match status" value="1"/>
</dbReference>
<feature type="domain" description="Anaphase-promoting complex subunit 4-like WD40" evidence="1">
    <location>
        <begin position="27"/>
        <end position="99"/>
    </location>
</feature>
<gene>
    <name evidence="2" type="ORF">OFLC_LOCUS8814</name>
</gene>
<evidence type="ECO:0000313" key="3">
    <source>
        <dbReference type="Proteomes" id="UP000267606"/>
    </source>
</evidence>
<dbReference type="InterPro" id="IPR024977">
    <property type="entry name" value="Apc4-like_WD40_dom"/>
</dbReference>
<sequence length="101" mass="11367">MNVAASKSKWNKVTSICVKTKWPLYSVSWNKLHGIIAVGGGDSEIRFYRLNNSAGSPVLEECSRRYKLSSEINCLTWNPLESRLLASATDDGEIYMLRINL</sequence>
<keyword evidence="3" id="KW-1185">Reference proteome</keyword>
<reference evidence="4" key="1">
    <citation type="submission" date="2016-06" db="UniProtKB">
        <authorList>
            <consortium name="WormBaseParasite"/>
        </authorList>
    </citation>
    <scope>IDENTIFICATION</scope>
</reference>